<organism evidence="1">
    <name type="scientific">Culex pipiens</name>
    <name type="common">House mosquito</name>
    <dbReference type="NCBI Taxonomy" id="7175"/>
    <lineage>
        <taxon>Eukaryota</taxon>
        <taxon>Metazoa</taxon>
        <taxon>Ecdysozoa</taxon>
        <taxon>Arthropoda</taxon>
        <taxon>Hexapoda</taxon>
        <taxon>Insecta</taxon>
        <taxon>Pterygota</taxon>
        <taxon>Neoptera</taxon>
        <taxon>Endopterygota</taxon>
        <taxon>Diptera</taxon>
        <taxon>Nematocera</taxon>
        <taxon>Culicoidea</taxon>
        <taxon>Culicidae</taxon>
        <taxon>Culicinae</taxon>
        <taxon>Culicini</taxon>
        <taxon>Culex</taxon>
        <taxon>Culex</taxon>
    </lineage>
</organism>
<dbReference type="EMBL" id="HBUE01041163">
    <property type="protein sequence ID" value="CAG6460729.1"/>
    <property type="molecule type" value="Transcribed_RNA"/>
</dbReference>
<sequence>MFHGTNGFVEYRQAVPATIWVEPICSQRGGRVQVSKVGNRVSIRKASLPLGHFFLATYIVDRSVRRPSQVRHRRTHHVVTFLRGRRRRQRTDTSPAVTSVDTTVVARSGFDDPHFIFLLVHENFINLPQLFVNTARPVMLVVMSHFFTEFHDLPPRVR</sequence>
<evidence type="ECO:0000313" key="1">
    <source>
        <dbReference type="EMBL" id="CAG6460729.1"/>
    </source>
</evidence>
<reference evidence="1" key="1">
    <citation type="submission" date="2021-05" db="EMBL/GenBank/DDBJ databases">
        <authorList>
            <person name="Alioto T."/>
            <person name="Alioto T."/>
            <person name="Gomez Garrido J."/>
        </authorList>
    </citation>
    <scope>NUCLEOTIDE SEQUENCE</scope>
</reference>
<protein>
    <submittedName>
        <fullName evidence="1">(northern house mosquito) hypothetical protein</fullName>
    </submittedName>
</protein>
<dbReference type="AlphaFoldDB" id="A0A8D8ARF6"/>
<name>A0A8D8ARF6_CULPI</name>
<proteinExistence type="predicted"/>
<accession>A0A8D8ARF6</accession>